<evidence type="ECO:0000313" key="4">
    <source>
        <dbReference type="EMBL" id="MEK8049601.1"/>
    </source>
</evidence>
<evidence type="ECO:0000256" key="2">
    <source>
        <dbReference type="PROSITE-ProRule" id="PRU01213"/>
    </source>
</evidence>
<dbReference type="InterPro" id="IPR004606">
    <property type="entry name" value="Mop_domain"/>
</dbReference>
<keyword evidence="1 2" id="KW-0500">Molybdenum</keyword>
<dbReference type="Gene3D" id="2.40.50.100">
    <property type="match status" value="1"/>
</dbReference>
<dbReference type="NCBIfam" id="TIGR00638">
    <property type="entry name" value="Mop"/>
    <property type="match status" value="1"/>
</dbReference>
<comment type="caution">
    <text evidence="4">The sequence shown here is derived from an EMBL/GenBank/DDBJ whole genome shotgun (WGS) entry which is preliminary data.</text>
</comment>
<keyword evidence="5" id="KW-1185">Reference proteome</keyword>
<organism evidence="4 5">
    <name type="scientific">Pseudaquabacterium inlustre</name>
    <dbReference type="NCBI Taxonomy" id="2984192"/>
    <lineage>
        <taxon>Bacteria</taxon>
        <taxon>Pseudomonadati</taxon>
        <taxon>Pseudomonadota</taxon>
        <taxon>Betaproteobacteria</taxon>
        <taxon>Burkholderiales</taxon>
        <taxon>Sphaerotilaceae</taxon>
        <taxon>Pseudaquabacterium</taxon>
    </lineage>
</organism>
<gene>
    <name evidence="4" type="ORF">AACH10_05060</name>
</gene>
<name>A0ABU9CCJ9_9BURK</name>
<dbReference type="EMBL" id="JBBUTH010000002">
    <property type="protein sequence ID" value="MEK8049601.1"/>
    <property type="molecule type" value="Genomic_DNA"/>
</dbReference>
<protein>
    <submittedName>
        <fullName evidence="4">TOBE domain-containing protein</fullName>
    </submittedName>
</protein>
<dbReference type="InterPro" id="IPR005116">
    <property type="entry name" value="Transp-assoc_OB_typ1"/>
</dbReference>
<accession>A0ABU9CCJ9</accession>
<dbReference type="SUPFAM" id="SSF50331">
    <property type="entry name" value="MOP-like"/>
    <property type="match status" value="1"/>
</dbReference>
<feature type="domain" description="Mop" evidence="3">
    <location>
        <begin position="3"/>
        <end position="69"/>
    </location>
</feature>
<dbReference type="Pfam" id="PF03459">
    <property type="entry name" value="TOBE"/>
    <property type="match status" value="1"/>
</dbReference>
<proteinExistence type="predicted"/>
<evidence type="ECO:0000256" key="1">
    <source>
        <dbReference type="ARBA" id="ARBA00022505"/>
    </source>
</evidence>
<evidence type="ECO:0000259" key="3">
    <source>
        <dbReference type="PROSITE" id="PS51866"/>
    </source>
</evidence>
<dbReference type="Proteomes" id="UP001365405">
    <property type="component" value="Unassembled WGS sequence"/>
</dbReference>
<reference evidence="4 5" key="1">
    <citation type="submission" date="2024-04" db="EMBL/GenBank/DDBJ databases">
        <title>Novel species of the genus Ideonella isolated from streams.</title>
        <authorList>
            <person name="Lu H."/>
        </authorList>
    </citation>
    <scope>NUCLEOTIDE SEQUENCE [LARGE SCALE GENOMIC DNA]</scope>
    <source>
        <strain evidence="4 5">DXS22W</strain>
    </source>
</reference>
<dbReference type="InterPro" id="IPR008995">
    <property type="entry name" value="Mo/tungstate-bd_C_term_dom"/>
</dbReference>
<dbReference type="PROSITE" id="PS51866">
    <property type="entry name" value="MOP"/>
    <property type="match status" value="1"/>
</dbReference>
<dbReference type="RefSeq" id="WP_341409282.1">
    <property type="nucleotide sequence ID" value="NZ_JBBUTH010000002.1"/>
</dbReference>
<evidence type="ECO:0000313" key="5">
    <source>
        <dbReference type="Proteomes" id="UP001365405"/>
    </source>
</evidence>
<sequence>MPSTSARNQFDGVITALTRGPVNAEVAITLPGGTVVHAVVTQQAVAELQLAVGRPARAIIKASDVVVAA</sequence>